<keyword evidence="11" id="KW-1185">Reference proteome</keyword>
<dbReference type="eggNOG" id="arCOG02488">
    <property type="taxonomic scope" value="Archaea"/>
</dbReference>
<reference evidence="10 11" key="1">
    <citation type="journal article" date="2007" name="Proc. Natl. Acad. Sci. U.S.A.">
        <title>Genomic and metabolic adaptations of Methanobrevibacter smithii to the human gut.</title>
        <authorList>
            <person name="Samuel B.S."/>
            <person name="Hansen E.E."/>
            <person name="Manchester J.K."/>
            <person name="Coutinho P.M."/>
            <person name="Henrissat B."/>
            <person name="Fulton R."/>
            <person name="Latreille P."/>
            <person name="Kim K."/>
            <person name="Wilson R.K."/>
            <person name="Gordon J.I."/>
        </authorList>
    </citation>
    <scope>NUCLEOTIDE SEQUENCE [LARGE SCALE GENOMIC DNA]</scope>
    <source>
        <strain evidence="11">ATCC 35061 / DSM 861 / OCM 144 / PS</strain>
    </source>
</reference>
<dbReference type="Pfam" id="PF07602">
    <property type="entry name" value="DUF1565"/>
    <property type="match status" value="2"/>
</dbReference>
<dbReference type="EMBL" id="CP000678">
    <property type="protein sequence ID" value="ABQ86471.1"/>
    <property type="molecule type" value="Genomic_DNA"/>
</dbReference>
<evidence type="ECO:0000256" key="4">
    <source>
        <dbReference type="ARBA" id="ARBA00022525"/>
    </source>
</evidence>
<dbReference type="GO" id="GO:0005576">
    <property type="term" value="C:extracellular region"/>
    <property type="evidence" value="ECO:0007669"/>
    <property type="project" value="UniProtKB-SubCell"/>
</dbReference>
<sequence>MMIKKRFILVIMIILTFSMSLVNANEDLNNVGYNDGLQVNSTYSEDVLTAPEDVGTFSDLNSNIQANPNISLDKDYKYDSSSDGSLSSGIIIDKDTTVDGASHIINGSNSKDVRLFAVNKGTLTLKNVIITDLNYNTDDKGLIYQNGGNLVLDNVTFQKSGYKSLIWADGGSLTVTNSYFINNTATNIFRVSGYNSVFINSNVIMNNNISNALLENGLNVNTIDNNVFINNINHVNIEYIKSCRDNYWGTNAATYGSVGILYKCDFTIAKLSIVGNNTISGDSAYQIVFNNTKLPVFNLNAIIDEKYATLNQNSITVKNGAAEVSVSPKANGVATLSVGKNLIKDSNTKNIKINLDGSIDELWVATTGSDTNDGSKDKPLASITKAIEIAKSGYTIHIMDGEYSQKVLEINKTLSFIGEGNNVIIRGTGNRAFSCTEDGCNLEFINITFANLISEETRSAALYIEGDGFLKVINCTFKDIGARYGAMDIGTTADAEIKNCTFENVVGTASRSAIIHVSGSGEYIFDGLTISNSKLADNVVENDKCAYLRGIFYIDNQNAVVTLNNTVIRGSSGPMQSVVESRSKLNILNTVIVNNTVGMTSTGFGQYLIYGSSANANINIKNTVISNNTAGDSSESEIFQLTNGNTLDVSYSSIVDNKVNKIFNVKSGNAAVTMDYNWWGNNTVSNDKISKWIIMTTPDNITAQKGKTIDVGVYFNHYTDASGKIYDLSVNVPITVKFSTINGTLLNNVAYSVNGIASVPYTVNNNDTITVKSGNQTATIKIISKVIDAIWVSAEGNDANDGSENSPVATIAKAIELAKNSSTIYVMEGSYSQGQITINKEVSITGLGKVILTNNAFICKADNVEFNNIVFSQNDGSAVLKVYGNNIKIYNCTFSNINADLGVLYLSSGSVDIVNTVINNVNSRYLISISKNAILKMSNSVVDGNNLENSIFYLGDGSSLNVDYCIITNNRFVNYTSVEEDGKSEISLDYNWWGTNTPAGKDIKNWVIMNAPESISGEKGETINVNVDFNHYMGVGGKIHTLTKHIPETAVDFDGNILNTVNGLVTFSYTIENSNKIVVKSANQSSVIDVIIKEVKRDVWVSKEGNDENNGSQTSPVATIKKALELVSDGYSIYIAPGTYLEYGLEITKSVNIIGSGKVIIDADNNGKIISTTNKSAVINLANLELTKAKSNFGCAVYNLGADFTLNNISIYDNEITDALANTMSAIYNTGVMTIKNSKIIHNIGHGLIYNSNNLALINSTLSGNDIASGTSSYGIVYSTGGTVKIVDSDFDNNIARLGTVYISSGNLIVENSIFESNRVTVGNGGAITLWSLSSKVNITNATFRDNMAAKDGGAILAKGDVNILNSIFENNAAGNGYYGNAIYNYGNLNIHYSVLLENASSNYVIYNCGYNPSANAQYNWWGTNNDPSKLVGAGKWDEDTPCEDVDVSNWIIMSVTPNIIENITGNQVIKATFDKYQGNDGKLYDLTNALPEFNVKFSAINGTLSDNLAKVINNAASVNYTISDNDTITVEYGNEIFNIKVIVAKETSIILINVNDIVVGENATIDVFVNKNATGNVVVSVNNKNITVNIKDGKASLIVSDLPVGKYDIVVKYSGDANYGASTNITSFNVGKIAKYDIDVDISRVQSGENATITVSLPKDATGNVTIIIGNKKYNATVVNGTAKVITGVLDNGTYDVVVYYSGDDKYLNSVKQLNMTVDVNKNLNLKSDDIVMFYKDGTRFTAVLTDYKGNPIANETLIFVINGVNYTKITDNKGTASMALKLMPGVYEGLVLFNGTSNYNNISVKCNITIKSTVIGHDIVKMFRNATQYSALFLDSNGKALVNATIKFNINGVFYTKSTNGEGIATLNIQLLPKEYIITNYNLVTGEENSNKVTVKSLLVGNSDLVKYYLNESGYTLKVIGKDGKVAAGQEVTFNINGVFYHRVSDDNGIVSLGIKLRPGTYIVTAEYEGCRVSNSITVLPTLITKELDMKYLDGSNFTAKTLDGQGKALANQNVSFNVNGVFYHKTTDENGIANLNIRLNPGKYIITSIWNEYQIGNNITIA</sequence>
<dbReference type="HOGENOM" id="CLU_232898_0_0_2"/>
<keyword evidence="4" id="KW-0964">Secreted</keyword>
<evidence type="ECO:0000256" key="7">
    <source>
        <dbReference type="ARBA" id="ARBA00023237"/>
    </source>
</evidence>
<dbReference type="STRING" id="420247.Msm_0266"/>
<dbReference type="eggNOG" id="arCOG02521">
    <property type="taxonomic scope" value="Archaea"/>
</dbReference>
<evidence type="ECO:0000259" key="8">
    <source>
        <dbReference type="Pfam" id="PF07602"/>
    </source>
</evidence>
<evidence type="ECO:0000256" key="6">
    <source>
        <dbReference type="ARBA" id="ARBA00023136"/>
    </source>
</evidence>
<keyword evidence="5" id="KW-0732">Signal</keyword>
<dbReference type="KEGG" id="msi:Msm_0266"/>
<dbReference type="InterPro" id="IPR006626">
    <property type="entry name" value="PbH1"/>
</dbReference>
<dbReference type="GO" id="GO:0016837">
    <property type="term" value="F:carbon-oxygen lyase activity, acting on polysaccharides"/>
    <property type="evidence" value="ECO:0007669"/>
    <property type="project" value="TreeGrafter"/>
</dbReference>
<dbReference type="PATRIC" id="fig|420247.28.peg.269"/>
<dbReference type="InterPro" id="IPR032109">
    <property type="entry name" value="Big_3_5"/>
</dbReference>
<feature type="domain" description="DUF1565" evidence="8">
    <location>
        <begin position="1104"/>
        <end position="1295"/>
    </location>
</feature>
<dbReference type="NCBIfam" id="TIGR01376">
    <property type="entry name" value="POMP_repeat"/>
    <property type="match status" value="1"/>
</dbReference>
<comment type="subcellular location">
    <subcellularLocation>
        <location evidence="1">Cell envelope</location>
    </subcellularLocation>
    <subcellularLocation>
        <location evidence="2">Cell outer membrane</location>
    </subcellularLocation>
    <subcellularLocation>
        <location evidence="3">Secreted</location>
    </subcellularLocation>
</comment>
<evidence type="ECO:0000256" key="3">
    <source>
        <dbReference type="ARBA" id="ARBA00004613"/>
    </source>
</evidence>
<dbReference type="InterPro" id="IPR011459">
    <property type="entry name" value="DUF1565"/>
</dbReference>
<dbReference type="InterPro" id="IPR008964">
    <property type="entry name" value="Invasin/intimin_cell_adhesion"/>
</dbReference>
<dbReference type="Pfam" id="PF16640">
    <property type="entry name" value="Big_3_5"/>
    <property type="match status" value="1"/>
</dbReference>
<gene>
    <name evidence="10" type="ordered locus">Msm_0266</name>
</gene>
<dbReference type="InterPro" id="IPR003368">
    <property type="entry name" value="POMP_repeat"/>
</dbReference>
<protein>
    <submittedName>
        <fullName evidence="10">Adhesin-like protein</fullName>
    </submittedName>
</protein>
<organism evidence="10 11">
    <name type="scientific">Methanobrevibacter smithii (strain ATCC 35061 / DSM 861 / OCM 144 / PS)</name>
    <dbReference type="NCBI Taxonomy" id="420247"/>
    <lineage>
        <taxon>Archaea</taxon>
        <taxon>Methanobacteriati</taxon>
        <taxon>Methanobacteriota</taxon>
        <taxon>Methanomada group</taxon>
        <taxon>Methanobacteria</taxon>
        <taxon>Methanobacteriales</taxon>
        <taxon>Methanobacteriaceae</taxon>
        <taxon>Methanobrevibacter</taxon>
    </lineage>
</organism>
<keyword evidence="7" id="KW-0998">Cell outer membrane</keyword>
<dbReference type="PANTHER" id="PTHR40088:SF2">
    <property type="entry name" value="SECRETED SUGAR HYDROLASE"/>
    <property type="match status" value="1"/>
</dbReference>
<feature type="domain" description="DUF1565" evidence="8">
    <location>
        <begin position="367"/>
        <end position="532"/>
    </location>
</feature>
<evidence type="ECO:0000313" key="10">
    <source>
        <dbReference type="EMBL" id="ABQ86471.1"/>
    </source>
</evidence>
<name>A5UJU3_METS3</name>
<dbReference type="BioCyc" id="MSMI420247:GHWZ-267-MONOMER"/>
<feature type="domain" description="Bacterial Ig-like" evidence="9">
    <location>
        <begin position="1557"/>
        <end position="1631"/>
    </location>
</feature>
<dbReference type="SUPFAM" id="SSF49373">
    <property type="entry name" value="Invasin/intimin cell-adhesion fragments"/>
    <property type="match status" value="1"/>
</dbReference>
<keyword evidence="6" id="KW-0472">Membrane</keyword>
<evidence type="ECO:0000313" key="11">
    <source>
        <dbReference type="Proteomes" id="UP000001992"/>
    </source>
</evidence>
<dbReference type="Gene3D" id="2.60.40.10">
    <property type="entry name" value="Immunoglobulins"/>
    <property type="match status" value="3"/>
</dbReference>
<dbReference type="PANTHER" id="PTHR40088">
    <property type="entry name" value="PECTATE LYASE (EUROFUNG)"/>
    <property type="match status" value="1"/>
</dbReference>
<evidence type="ECO:0000259" key="9">
    <source>
        <dbReference type="Pfam" id="PF16640"/>
    </source>
</evidence>
<evidence type="ECO:0000256" key="5">
    <source>
        <dbReference type="ARBA" id="ARBA00022729"/>
    </source>
</evidence>
<dbReference type="InterPro" id="IPR052052">
    <property type="entry name" value="Polysaccharide_Lyase_9"/>
</dbReference>
<accession>A5UJU3</accession>
<evidence type="ECO:0000256" key="2">
    <source>
        <dbReference type="ARBA" id="ARBA00004442"/>
    </source>
</evidence>
<dbReference type="EnsemblBacteria" id="ABQ86471">
    <property type="protein sequence ID" value="ABQ86471"/>
    <property type="gene ID" value="Msm_0266"/>
</dbReference>
<dbReference type="InterPro" id="IPR012334">
    <property type="entry name" value="Pectin_lyas_fold"/>
</dbReference>
<dbReference type="Gene3D" id="2.160.20.10">
    <property type="entry name" value="Single-stranded right-handed beta-helix, Pectin lyase-like"/>
    <property type="match status" value="3"/>
</dbReference>
<dbReference type="InterPro" id="IPR011050">
    <property type="entry name" value="Pectin_lyase_fold/virulence"/>
</dbReference>
<evidence type="ECO:0000256" key="1">
    <source>
        <dbReference type="ARBA" id="ARBA00004196"/>
    </source>
</evidence>
<dbReference type="SUPFAM" id="SSF51126">
    <property type="entry name" value="Pectin lyase-like"/>
    <property type="match status" value="4"/>
</dbReference>
<dbReference type="SMART" id="SM00710">
    <property type="entry name" value="PbH1"/>
    <property type="match status" value="16"/>
</dbReference>
<dbReference type="InterPro" id="IPR013783">
    <property type="entry name" value="Ig-like_fold"/>
</dbReference>
<dbReference type="Proteomes" id="UP000001992">
    <property type="component" value="Chromosome"/>
</dbReference>
<proteinExistence type="predicted"/>